<comment type="caution">
    <text evidence="1">The sequence shown here is derived from an EMBL/GenBank/DDBJ whole genome shotgun (WGS) entry which is preliminary data.</text>
</comment>
<keyword evidence="2" id="KW-1185">Reference proteome</keyword>
<dbReference type="Proteomes" id="UP001140234">
    <property type="component" value="Unassembled WGS sequence"/>
</dbReference>
<feature type="non-terminal residue" evidence="1">
    <location>
        <position position="1"/>
    </location>
</feature>
<dbReference type="EMBL" id="JANBUJ010000127">
    <property type="protein sequence ID" value="KAJ2774175.1"/>
    <property type="molecule type" value="Genomic_DNA"/>
</dbReference>
<name>A0ACC1K5S6_9FUNG</name>
<keyword evidence="1" id="KW-0031">Aminopeptidase</keyword>
<organism evidence="1 2">
    <name type="scientific">Coemansia nantahalensis</name>
    <dbReference type="NCBI Taxonomy" id="2789366"/>
    <lineage>
        <taxon>Eukaryota</taxon>
        <taxon>Fungi</taxon>
        <taxon>Fungi incertae sedis</taxon>
        <taxon>Zoopagomycota</taxon>
        <taxon>Kickxellomycotina</taxon>
        <taxon>Kickxellomycetes</taxon>
        <taxon>Kickxellales</taxon>
        <taxon>Kickxellaceae</taxon>
        <taxon>Coemansia</taxon>
    </lineage>
</organism>
<sequence>HALCMHYVLNNAPMQDGDLILVDAGAEYAAYAADITRTFPVNGRFSEPQRDLYSAVLSVQEQMIRLCHADSGYSLNEIHRSASSVLATELRQIGFRATDRDIDRHLFPHHISHYLGLDVHDTIDMARSQRLRPNMVVTVEPGLYVPYNDRFPKAFQGIGIRIEDDVVVGQTEADIENLGTHAPKTVGDIEACMGR</sequence>
<keyword evidence="1" id="KW-0378">Hydrolase</keyword>
<dbReference type="EC" id="3.4.11.26" evidence="1"/>
<reference evidence="1" key="1">
    <citation type="submission" date="2022-07" db="EMBL/GenBank/DDBJ databases">
        <title>Phylogenomic reconstructions and comparative analyses of Kickxellomycotina fungi.</title>
        <authorList>
            <person name="Reynolds N.K."/>
            <person name="Stajich J.E."/>
            <person name="Barry K."/>
            <person name="Grigoriev I.V."/>
            <person name="Crous P."/>
            <person name="Smith M.E."/>
        </authorList>
    </citation>
    <scope>NUCLEOTIDE SEQUENCE</scope>
    <source>
        <strain evidence="1">CBS 109366</strain>
    </source>
</reference>
<evidence type="ECO:0000313" key="1">
    <source>
        <dbReference type="EMBL" id="KAJ2774175.1"/>
    </source>
</evidence>
<proteinExistence type="predicted"/>
<gene>
    <name evidence="1" type="primary">ICP55</name>
    <name evidence="1" type="ORF">IWQ57_000952</name>
</gene>
<protein>
    <submittedName>
        <fullName evidence="1">Aminopeptidase</fullName>
        <ecNumber evidence="1">3.4.11.26</ecNumber>
    </submittedName>
</protein>
<evidence type="ECO:0000313" key="2">
    <source>
        <dbReference type="Proteomes" id="UP001140234"/>
    </source>
</evidence>
<accession>A0ACC1K5S6</accession>
<keyword evidence="1" id="KW-0645">Protease</keyword>